<dbReference type="InterPro" id="IPR011009">
    <property type="entry name" value="Kinase-like_dom_sf"/>
</dbReference>
<dbReference type="PATRIC" id="fig|1122247.3.peg.1851"/>
<dbReference type="Pfam" id="PF02958">
    <property type="entry name" value="EcKL"/>
    <property type="match status" value="1"/>
</dbReference>
<dbReference type="eggNOG" id="COG3178">
    <property type="taxonomic scope" value="Bacteria"/>
</dbReference>
<dbReference type="GO" id="GO:0016740">
    <property type="term" value="F:transferase activity"/>
    <property type="evidence" value="ECO:0007669"/>
    <property type="project" value="UniProtKB-KW"/>
</dbReference>
<keyword evidence="1" id="KW-0808">Transferase</keyword>
<comment type="caution">
    <text evidence="1">The sequence shown here is derived from an EMBL/GenBank/DDBJ whole genome shotgun (WGS) entry which is preliminary data.</text>
</comment>
<name>K5BGN2_MYCHD</name>
<proteinExistence type="predicted"/>
<organism evidence="1 2">
    <name type="scientific">Mycolicibacterium hassiacum (strain DSM 44199 / CIP 105218 / JCM 12690 / 3849)</name>
    <name type="common">Mycobacterium hassiacum</name>
    <dbReference type="NCBI Taxonomy" id="1122247"/>
    <lineage>
        <taxon>Bacteria</taxon>
        <taxon>Bacillati</taxon>
        <taxon>Actinomycetota</taxon>
        <taxon>Actinomycetes</taxon>
        <taxon>Mycobacteriales</taxon>
        <taxon>Mycobacteriaceae</taxon>
        <taxon>Mycolicibacterium</taxon>
    </lineage>
</organism>
<dbReference type="PANTHER" id="PTHR23020">
    <property type="entry name" value="UNCHARACTERIZED NUCLEAR HORMONE RECEPTOR-RELATED"/>
    <property type="match status" value="1"/>
</dbReference>
<dbReference type="Gene3D" id="3.90.1200.10">
    <property type="match status" value="1"/>
</dbReference>
<dbReference type="InterPro" id="IPR004119">
    <property type="entry name" value="EcKL"/>
</dbReference>
<keyword evidence="2" id="KW-1185">Reference proteome</keyword>
<gene>
    <name evidence="1" type="ORF">C731_1921</name>
</gene>
<dbReference type="STRING" id="1122247.GCA_000379865_04726"/>
<dbReference type="AlphaFoldDB" id="K5BGN2"/>
<dbReference type="SUPFAM" id="SSF56112">
    <property type="entry name" value="Protein kinase-like (PK-like)"/>
    <property type="match status" value="1"/>
</dbReference>
<dbReference type="RefSeq" id="WP_005626919.1">
    <property type="nucleotide sequence ID" value="NZ_AMRA01000046.1"/>
</dbReference>
<evidence type="ECO:0000313" key="1">
    <source>
        <dbReference type="EMBL" id="EKF24161.1"/>
    </source>
</evidence>
<dbReference type="EMBL" id="AMRA01000046">
    <property type="protein sequence ID" value="EKF24161.1"/>
    <property type="molecule type" value="Genomic_DNA"/>
</dbReference>
<protein>
    <submittedName>
        <fullName evidence="1">Phosphotransferase enzyme family protein</fullName>
    </submittedName>
</protein>
<accession>K5BGN2</accession>
<dbReference type="OrthoDB" id="115252at2"/>
<dbReference type="PANTHER" id="PTHR23020:SF41">
    <property type="entry name" value="AMINOGLYCOSIDE PHOSPHOTRANSFERASE DOMAIN-CONTAINING PROTEIN"/>
    <property type="match status" value="1"/>
</dbReference>
<evidence type="ECO:0000313" key="2">
    <source>
        <dbReference type="Proteomes" id="UP000006265"/>
    </source>
</evidence>
<sequence>MPVIPTDPHDVTPAWLGDVLQAEVRTCRLEQIAVGVGLVGRLFRVHLDADRGPPTVVVKLPNADPAVNAEVCAPLQLYPSEVRFYQQIGLANPLPPARPYFAAYDETTHDFVLVLEDLGRLRCADQIDGCSLTDAETVVDVLADHHAFWWNHPRLAALPWLKCLTDPTICDALQRNYASGYPVFVEIAGSELSPRVRDFADRFASLIPWFARELTRPPHTFLHGDLRLDQLFFGVDPADPPLTALDWQNNAKGRGAYDLAYFLSQSLPTDLRRSCETPLIDRYAQRLAERGIAYPGAELRRDYRLTATWCLLYPVLAAGRLAISNDRNVELIRAIVRRAAAAIEDHDGFTLGPD</sequence>
<dbReference type="InterPro" id="IPR052961">
    <property type="entry name" value="Oxido-Kinase-like_Enzymes"/>
</dbReference>
<reference evidence="1 2" key="1">
    <citation type="journal article" date="2012" name="J. Bacteriol.">
        <title>Genome sequence of Mycobacterium hassiacum DSM 44199, a rare source of heat-stable mycobacterial proteins.</title>
        <authorList>
            <person name="Tiago I."/>
            <person name="Maranha A."/>
            <person name="Mendes V."/>
            <person name="Alarico S."/>
            <person name="Moynihan P.J."/>
            <person name="Clarke A.J."/>
            <person name="Macedo-Ribeiro S."/>
            <person name="Pereira P.J."/>
            <person name="Empadinhas N."/>
        </authorList>
    </citation>
    <scope>NUCLEOTIDE SEQUENCE [LARGE SCALE GENOMIC DNA]</scope>
    <source>
        <strain evidence="2">DSM 44199 / CIP 105218 / JCM 12690 / 3849</strain>
    </source>
</reference>
<dbReference type="Proteomes" id="UP000006265">
    <property type="component" value="Unassembled WGS sequence"/>
</dbReference>